<keyword evidence="8" id="KW-0902">Two-component regulatory system</keyword>
<dbReference type="NCBIfam" id="TIGR00229">
    <property type="entry name" value="sensory_box"/>
    <property type="match status" value="1"/>
</dbReference>
<dbReference type="PROSITE" id="PS50109">
    <property type="entry name" value="HIS_KIN"/>
    <property type="match status" value="1"/>
</dbReference>
<dbReference type="PANTHER" id="PTHR43065:SF10">
    <property type="entry name" value="PEROXIDE STRESS-ACTIVATED HISTIDINE KINASE MAK3"/>
    <property type="match status" value="1"/>
</dbReference>
<dbReference type="Pfam" id="PF00512">
    <property type="entry name" value="HisKA"/>
    <property type="match status" value="1"/>
</dbReference>
<comment type="caution">
    <text evidence="10">The sequence shown here is derived from an EMBL/GenBank/DDBJ whole genome shotgun (WGS) entry which is preliminary data.</text>
</comment>
<dbReference type="InterPro" id="IPR004358">
    <property type="entry name" value="Sig_transdc_His_kin-like_C"/>
</dbReference>
<dbReference type="InterPro" id="IPR005467">
    <property type="entry name" value="His_kinase_dom"/>
</dbReference>
<keyword evidence="3" id="KW-0597">Phosphoprotein</keyword>
<dbReference type="InterPro" id="IPR036097">
    <property type="entry name" value="HisK_dim/P_sf"/>
</dbReference>
<dbReference type="InterPro" id="IPR003594">
    <property type="entry name" value="HATPase_dom"/>
</dbReference>
<dbReference type="Gene3D" id="3.30.450.20">
    <property type="entry name" value="PAS domain"/>
    <property type="match status" value="1"/>
</dbReference>
<dbReference type="PRINTS" id="PR00344">
    <property type="entry name" value="BCTRLSENSOR"/>
</dbReference>
<organism evidence="10">
    <name type="scientific">candidate division WOR-3 bacterium</name>
    <dbReference type="NCBI Taxonomy" id="2052148"/>
    <lineage>
        <taxon>Bacteria</taxon>
        <taxon>Bacteria division WOR-3</taxon>
    </lineage>
</organism>
<dbReference type="InterPro" id="IPR036890">
    <property type="entry name" value="HATPase_C_sf"/>
</dbReference>
<dbReference type="Gene3D" id="1.10.287.130">
    <property type="match status" value="1"/>
</dbReference>
<dbReference type="GO" id="GO:0000155">
    <property type="term" value="F:phosphorelay sensor kinase activity"/>
    <property type="evidence" value="ECO:0007669"/>
    <property type="project" value="InterPro"/>
</dbReference>
<dbReference type="InterPro" id="IPR000014">
    <property type="entry name" value="PAS"/>
</dbReference>
<dbReference type="Gene3D" id="3.30.565.10">
    <property type="entry name" value="Histidine kinase-like ATPase, C-terminal domain"/>
    <property type="match status" value="1"/>
</dbReference>
<keyword evidence="4" id="KW-0808">Transferase</keyword>
<evidence type="ECO:0000256" key="3">
    <source>
        <dbReference type="ARBA" id="ARBA00022553"/>
    </source>
</evidence>
<accession>A0A7C6EFL9</accession>
<protein>
    <recommendedName>
        <fullName evidence="2">histidine kinase</fullName>
        <ecNumber evidence="2">2.7.13.3</ecNumber>
    </recommendedName>
</protein>
<gene>
    <name evidence="10" type="ORF">ENW73_03415</name>
</gene>
<evidence type="ECO:0000256" key="4">
    <source>
        <dbReference type="ARBA" id="ARBA00022679"/>
    </source>
</evidence>
<evidence type="ECO:0000256" key="1">
    <source>
        <dbReference type="ARBA" id="ARBA00000085"/>
    </source>
</evidence>
<evidence type="ECO:0000313" key="10">
    <source>
        <dbReference type="EMBL" id="HHS51903.1"/>
    </source>
</evidence>
<dbReference type="SUPFAM" id="SSF47384">
    <property type="entry name" value="Homodimeric domain of signal transducing histidine kinase"/>
    <property type="match status" value="1"/>
</dbReference>
<dbReference type="SUPFAM" id="SSF55785">
    <property type="entry name" value="PYP-like sensor domain (PAS domain)"/>
    <property type="match status" value="1"/>
</dbReference>
<proteinExistence type="predicted"/>
<dbReference type="CDD" id="cd00082">
    <property type="entry name" value="HisKA"/>
    <property type="match status" value="1"/>
</dbReference>
<keyword evidence="5" id="KW-0547">Nucleotide-binding</keyword>
<dbReference type="Pfam" id="PF00989">
    <property type="entry name" value="PAS"/>
    <property type="match status" value="1"/>
</dbReference>
<dbReference type="InterPro" id="IPR003661">
    <property type="entry name" value="HisK_dim/P_dom"/>
</dbReference>
<dbReference type="SMART" id="SM00387">
    <property type="entry name" value="HATPase_c"/>
    <property type="match status" value="1"/>
</dbReference>
<keyword evidence="7" id="KW-0067">ATP-binding</keyword>
<dbReference type="InterPro" id="IPR013767">
    <property type="entry name" value="PAS_fold"/>
</dbReference>
<dbReference type="SUPFAM" id="SSF55874">
    <property type="entry name" value="ATPase domain of HSP90 chaperone/DNA topoisomerase II/histidine kinase"/>
    <property type="match status" value="1"/>
</dbReference>
<dbReference type="EC" id="2.7.13.3" evidence="2"/>
<evidence type="ECO:0000256" key="8">
    <source>
        <dbReference type="ARBA" id="ARBA00023012"/>
    </source>
</evidence>
<dbReference type="InterPro" id="IPR035965">
    <property type="entry name" value="PAS-like_dom_sf"/>
</dbReference>
<keyword evidence="6" id="KW-0418">Kinase</keyword>
<name>A0A7C6EFL9_UNCW3</name>
<sequence>MLVRLIKKEGDLFRGSVNLNSTEIGSNLGKTVPYQNLFQNLPVPAVVLNLRNEFVICNDEFEHFTKFRLNEIIGRDLMEILIPAEALEPAKFLFGKLLLGEKVRDRQLIKLNDGSMVEVEINGTPILQKEEQVGLLVLITRLLPYENQFLNDFEKLKRLTEISQLIGAIGHELRNPLCIIKNSAYLVERQLFRGEGAAGRKYLTIIRREAEMGNKIIANLLHFVRKREPQRQWIDPIRPIKEVLIRYPLPDNIVLDLNSNSQGTKIFADPDHLEIVFLNLITNAVTAMTNGGKLTIELKTDANRLVYHITDTGCGIAKEDLNNIFQPFFTTRRNGIGLGLAITKQLVEANQGKISVVSEKGVGTSFAIEFSNLQSYE</sequence>
<evidence type="ECO:0000256" key="5">
    <source>
        <dbReference type="ARBA" id="ARBA00022741"/>
    </source>
</evidence>
<dbReference type="SMART" id="SM00388">
    <property type="entry name" value="HisKA"/>
    <property type="match status" value="1"/>
</dbReference>
<dbReference type="PANTHER" id="PTHR43065">
    <property type="entry name" value="SENSOR HISTIDINE KINASE"/>
    <property type="match status" value="1"/>
</dbReference>
<reference evidence="10" key="1">
    <citation type="journal article" date="2020" name="mSystems">
        <title>Genome- and Community-Level Interaction Insights into Carbon Utilization and Element Cycling Functions of Hydrothermarchaeota in Hydrothermal Sediment.</title>
        <authorList>
            <person name="Zhou Z."/>
            <person name="Liu Y."/>
            <person name="Xu W."/>
            <person name="Pan J."/>
            <person name="Luo Z.H."/>
            <person name="Li M."/>
        </authorList>
    </citation>
    <scope>NUCLEOTIDE SEQUENCE [LARGE SCALE GENOMIC DNA]</scope>
    <source>
        <strain evidence="10">SpSt-876</strain>
    </source>
</reference>
<dbReference type="AlphaFoldDB" id="A0A7C6EFL9"/>
<dbReference type="GO" id="GO:0006355">
    <property type="term" value="P:regulation of DNA-templated transcription"/>
    <property type="evidence" value="ECO:0007669"/>
    <property type="project" value="InterPro"/>
</dbReference>
<evidence type="ECO:0000259" key="9">
    <source>
        <dbReference type="PROSITE" id="PS50109"/>
    </source>
</evidence>
<dbReference type="CDD" id="cd00130">
    <property type="entry name" value="PAS"/>
    <property type="match status" value="1"/>
</dbReference>
<dbReference type="GO" id="GO:0005524">
    <property type="term" value="F:ATP binding"/>
    <property type="evidence" value="ECO:0007669"/>
    <property type="project" value="UniProtKB-KW"/>
</dbReference>
<dbReference type="EMBL" id="DTLI01000087">
    <property type="protein sequence ID" value="HHS51903.1"/>
    <property type="molecule type" value="Genomic_DNA"/>
</dbReference>
<dbReference type="Pfam" id="PF02518">
    <property type="entry name" value="HATPase_c"/>
    <property type="match status" value="1"/>
</dbReference>
<feature type="domain" description="Histidine kinase" evidence="9">
    <location>
        <begin position="168"/>
        <end position="374"/>
    </location>
</feature>
<evidence type="ECO:0000256" key="2">
    <source>
        <dbReference type="ARBA" id="ARBA00012438"/>
    </source>
</evidence>
<comment type="catalytic activity">
    <reaction evidence="1">
        <text>ATP + protein L-histidine = ADP + protein N-phospho-L-histidine.</text>
        <dbReference type="EC" id="2.7.13.3"/>
    </reaction>
</comment>
<evidence type="ECO:0000256" key="7">
    <source>
        <dbReference type="ARBA" id="ARBA00022840"/>
    </source>
</evidence>
<evidence type="ECO:0000256" key="6">
    <source>
        <dbReference type="ARBA" id="ARBA00022777"/>
    </source>
</evidence>